<organism evidence="1">
    <name type="scientific">Xenopus laevis</name>
    <name type="common">African clawed frog</name>
    <dbReference type="NCBI Taxonomy" id="8355"/>
    <lineage>
        <taxon>Eukaryota</taxon>
        <taxon>Metazoa</taxon>
        <taxon>Chordata</taxon>
        <taxon>Craniata</taxon>
        <taxon>Vertebrata</taxon>
        <taxon>Euteleostomi</taxon>
        <taxon>Amphibia</taxon>
        <taxon>Batrachia</taxon>
        <taxon>Anura</taxon>
        <taxon>Pipoidea</taxon>
        <taxon>Pipidae</taxon>
        <taxon>Xenopodinae</taxon>
        <taxon>Xenopus</taxon>
        <taxon>Xenopus</taxon>
    </lineage>
</organism>
<evidence type="ECO:0000313" key="1">
    <source>
        <dbReference type="EMBL" id="OCT55180.1"/>
    </source>
</evidence>
<dbReference type="Proteomes" id="UP000694892">
    <property type="component" value="Unassembled WGS sequence"/>
</dbReference>
<dbReference type="EMBL" id="KV527819">
    <property type="protein sequence ID" value="OCT55180.1"/>
    <property type="molecule type" value="Genomic_DNA"/>
</dbReference>
<dbReference type="AlphaFoldDB" id="A0A974BMV6"/>
<accession>A0A974BMV6</accession>
<sequence>MKDLGKAAASAVKTPDREVKECVMSEREGRKEIVGKERQVESKADIVYVANMEVCVQSKSSETCVVKHKDNMENRLFLLISLPL</sequence>
<gene>
    <name evidence="1" type="ORF">XELAEV_18004074mg</name>
</gene>
<reference evidence="1" key="1">
    <citation type="submission" date="2016-05" db="EMBL/GenBank/DDBJ databases">
        <title>WGS assembly of Xenopus laevis.</title>
        <authorList>
            <person name="Session A."/>
            <person name="Uno Y."/>
            <person name="Kwon T."/>
            <person name="Chapman J."/>
            <person name="Toyoda A."/>
            <person name="Takahashi S."/>
            <person name="Fukui A."/>
            <person name="Hikosaka A."/>
            <person name="Putnam N."/>
            <person name="Stites J."/>
            <person name="Van Heeringen S."/>
            <person name="Quigley I."/>
            <person name="Heinz S."/>
            <person name="Hellsten U."/>
            <person name="Lyons J."/>
            <person name="Suzuki A."/>
            <person name="Kondo M."/>
            <person name="Ogino H."/>
            <person name="Ochi H."/>
            <person name="Bogdanovic O."/>
            <person name="Lister R."/>
            <person name="Georgiou G."/>
            <person name="Paranjpe S."/>
            <person name="Van Kruijsbergen I."/>
            <person name="Mozaffari S."/>
            <person name="Shu S."/>
            <person name="Schmutz J."/>
            <person name="Jenkins J."/>
            <person name="Grimwood J."/>
            <person name="Carlson J."/>
            <person name="Mitros T."/>
            <person name="Simakov O."/>
            <person name="Heald R."/>
            <person name="Miller K."/>
            <person name="Haudenschild C."/>
            <person name="Kuroki Y."/>
            <person name="Tanaka T."/>
            <person name="Michiue T."/>
            <person name="Watanabe M."/>
            <person name="Kinoshita T."/>
            <person name="Ohta Y."/>
            <person name="Mawaribuchi S."/>
            <person name="Suzuki Y."/>
            <person name="Haramoto Y."/>
            <person name="Yamamoto T."/>
            <person name="Takagi C."/>
            <person name="Kitzman J."/>
            <person name="Shendure J."/>
            <person name="Nakayama T."/>
            <person name="Izutsu Y."/>
            <person name="Robert J."/>
            <person name="Dichmann D."/>
            <person name="Flajnik M."/>
            <person name="Houston D."/>
            <person name="Marcotte E."/>
            <person name="Wallingford J."/>
            <person name="Ito Y."/>
            <person name="Asashima M."/>
            <person name="Ueno N."/>
            <person name="Matsuda Y."/>
            <person name="Jan Veenstra G."/>
            <person name="Fujiyama A."/>
            <person name="Harland R."/>
            <person name="Taira M."/>
            <person name="Rokhsar D.S."/>
        </authorList>
    </citation>
    <scope>NUCLEOTIDE SEQUENCE</scope>
    <source>
        <strain evidence="1">J</strain>
        <tissue evidence="1">Blood</tissue>
    </source>
</reference>
<protein>
    <submittedName>
        <fullName evidence="1">Uncharacterized protein</fullName>
    </submittedName>
</protein>
<name>A0A974BMV6_XENLA</name>
<proteinExistence type="predicted"/>